<comment type="caution">
    <text evidence="1">The sequence shown here is derived from an EMBL/GenBank/DDBJ whole genome shotgun (WGS) entry which is preliminary data.</text>
</comment>
<name>A0A829Y4T3_9GAMM</name>
<dbReference type="Pfam" id="PF11236">
    <property type="entry name" value="DUF3037"/>
    <property type="match status" value="1"/>
</dbReference>
<gene>
    <name evidence="1" type="ORF">GCM10011487_00510</name>
</gene>
<accession>A0A829Y4T3</accession>
<dbReference type="RefSeq" id="WP_161809989.1">
    <property type="nucleotide sequence ID" value="NZ_BLJN01000001.1"/>
</dbReference>
<keyword evidence="2" id="KW-1185">Reference proteome</keyword>
<dbReference type="EMBL" id="BLJN01000001">
    <property type="protein sequence ID" value="GFE78051.1"/>
    <property type="molecule type" value="Genomic_DNA"/>
</dbReference>
<dbReference type="InterPro" id="IPR021398">
    <property type="entry name" value="DUF3037"/>
</dbReference>
<organism evidence="1 2">
    <name type="scientific">Steroidobacter agaridevorans</name>
    <dbReference type="NCBI Taxonomy" id="2695856"/>
    <lineage>
        <taxon>Bacteria</taxon>
        <taxon>Pseudomonadati</taxon>
        <taxon>Pseudomonadota</taxon>
        <taxon>Gammaproteobacteria</taxon>
        <taxon>Steroidobacterales</taxon>
        <taxon>Steroidobacteraceae</taxon>
        <taxon>Steroidobacter</taxon>
    </lineage>
</organism>
<proteinExistence type="predicted"/>
<protein>
    <recommendedName>
        <fullName evidence="3">DUF3037 domain-containing protein</fullName>
    </recommendedName>
</protein>
<dbReference type="AlphaFoldDB" id="A0A829Y4T3"/>
<evidence type="ECO:0000313" key="2">
    <source>
        <dbReference type="Proteomes" id="UP000445000"/>
    </source>
</evidence>
<sequence>MRAPCSYDYAIIRVVPRVEREEFLNVGVIVSCPALDYLAARIELDEQRLLRFAPGVDIELVRENLASIPAICAGSGPIGRLTLRERFHWLVAPRSTMIQTSSVHTGRSDDPSRLLEQLLQKMVRTGGN</sequence>
<evidence type="ECO:0008006" key="3">
    <source>
        <dbReference type="Google" id="ProtNLM"/>
    </source>
</evidence>
<evidence type="ECO:0000313" key="1">
    <source>
        <dbReference type="EMBL" id="GFE78051.1"/>
    </source>
</evidence>
<dbReference type="Proteomes" id="UP000445000">
    <property type="component" value="Unassembled WGS sequence"/>
</dbReference>
<reference evidence="2" key="1">
    <citation type="submission" date="2020-01" db="EMBL/GenBank/DDBJ databases">
        <title>'Steroidobacter agaridevorans' sp. nov., agar-degrading bacteria isolated from rhizosphere soils.</title>
        <authorList>
            <person name="Ikenaga M."/>
            <person name="Kataoka M."/>
            <person name="Murouchi A."/>
            <person name="Katsuragi S."/>
            <person name="Sakai M."/>
        </authorList>
    </citation>
    <scope>NUCLEOTIDE SEQUENCE [LARGE SCALE GENOMIC DNA]</scope>
    <source>
        <strain evidence="2">YU21-B</strain>
    </source>
</reference>